<dbReference type="Gene3D" id="3.90.25.10">
    <property type="entry name" value="UDP-galactose 4-epimerase, domain 1"/>
    <property type="match status" value="1"/>
</dbReference>
<evidence type="ECO:0000256" key="1">
    <source>
        <dbReference type="SAM" id="Phobius"/>
    </source>
</evidence>
<dbReference type="SUPFAM" id="SSF51735">
    <property type="entry name" value="NAD(P)-binding Rossmann-fold domains"/>
    <property type="match status" value="1"/>
</dbReference>
<sequence>MTYEHYFLVTGGAGFIGSHFLVYFAEKYPHYHFTCIDKLNYATTHTRQTLTKVEKKANYRFIQCDISLEYDILYDLLVRRFPDTKITSIINFAAESSVDRSFTNPSAFVRNNILATQNLLECLRLASDKFPQNRFTFIHISTDEVYGESENDPPVSELAALHPTNPYAASKASVDMIIQSYYSSYKVPVVILRPNNVYGSNQYPEKLIPMAIAKLRDGQKIHIHGDGTNKRTYLHVIDLVRAIEIIWRECAIAKSDMVTGGIFNVGTKDEWRNKDLVAKLIEIYHGASIDLANHLEFVADRKYNDARYRISSEKIQRLGWEPQVNFLDGLESLVNES</sequence>
<evidence type="ECO:0000313" key="3">
    <source>
        <dbReference type="EMBL" id="CAK7919549.1"/>
    </source>
</evidence>
<keyword evidence="4" id="KW-1185">Reference proteome</keyword>
<name>A0ABP0EN12_9ASCO</name>
<dbReference type="PANTHER" id="PTHR43000">
    <property type="entry name" value="DTDP-D-GLUCOSE 4,6-DEHYDRATASE-RELATED"/>
    <property type="match status" value="1"/>
</dbReference>
<keyword evidence="1" id="KW-0812">Transmembrane</keyword>
<keyword evidence="1" id="KW-1133">Transmembrane helix</keyword>
<dbReference type="Proteomes" id="UP001497600">
    <property type="component" value="Chromosome G"/>
</dbReference>
<accession>A0ABP0EN12</accession>
<feature type="transmembrane region" description="Helical" evidence="1">
    <location>
        <begin position="6"/>
        <end position="25"/>
    </location>
</feature>
<dbReference type="InterPro" id="IPR036291">
    <property type="entry name" value="NAD(P)-bd_dom_sf"/>
</dbReference>
<dbReference type="InterPro" id="IPR016040">
    <property type="entry name" value="NAD(P)-bd_dom"/>
</dbReference>
<evidence type="ECO:0000313" key="4">
    <source>
        <dbReference type="Proteomes" id="UP001497600"/>
    </source>
</evidence>
<keyword evidence="1" id="KW-0472">Membrane</keyword>
<dbReference type="Gene3D" id="3.40.50.720">
    <property type="entry name" value="NAD(P)-binding Rossmann-like Domain"/>
    <property type="match status" value="1"/>
</dbReference>
<proteinExistence type="predicted"/>
<gene>
    <name evidence="3" type="ORF">CAAN4_G18888</name>
</gene>
<reference evidence="3 4" key="1">
    <citation type="submission" date="2024-01" db="EMBL/GenBank/DDBJ databases">
        <authorList>
            <consortium name="Genoscope - CEA"/>
            <person name="William W."/>
        </authorList>
    </citation>
    <scope>NUCLEOTIDE SEQUENCE [LARGE SCALE GENOMIC DNA]</scope>
    <source>
        <strain evidence="3 4">29B2s-10</strain>
    </source>
</reference>
<organism evidence="3 4">
    <name type="scientific">[Candida] anglica</name>
    <dbReference type="NCBI Taxonomy" id="148631"/>
    <lineage>
        <taxon>Eukaryota</taxon>
        <taxon>Fungi</taxon>
        <taxon>Dikarya</taxon>
        <taxon>Ascomycota</taxon>
        <taxon>Saccharomycotina</taxon>
        <taxon>Pichiomycetes</taxon>
        <taxon>Debaryomycetaceae</taxon>
        <taxon>Kurtzmaniella</taxon>
    </lineage>
</organism>
<dbReference type="Pfam" id="PF16363">
    <property type="entry name" value="GDP_Man_Dehyd"/>
    <property type="match status" value="1"/>
</dbReference>
<feature type="domain" description="NAD(P)-binding" evidence="2">
    <location>
        <begin position="8"/>
        <end position="331"/>
    </location>
</feature>
<dbReference type="EMBL" id="OZ004259">
    <property type="protein sequence ID" value="CAK7919549.1"/>
    <property type="molecule type" value="Genomic_DNA"/>
</dbReference>
<evidence type="ECO:0000259" key="2">
    <source>
        <dbReference type="Pfam" id="PF16363"/>
    </source>
</evidence>
<protein>
    <recommendedName>
        <fullName evidence="2">NAD(P)-binding domain-containing protein</fullName>
    </recommendedName>
</protein>